<feature type="transmembrane region" description="Helical" evidence="1">
    <location>
        <begin position="38"/>
        <end position="57"/>
    </location>
</feature>
<dbReference type="AlphaFoldDB" id="A0ABD6C785"/>
<evidence type="ECO:0000313" key="2">
    <source>
        <dbReference type="EMBL" id="MFD1585890.1"/>
    </source>
</evidence>
<dbReference type="EMBL" id="JBHUDJ010000001">
    <property type="protein sequence ID" value="MFD1585890.1"/>
    <property type="molecule type" value="Genomic_DNA"/>
</dbReference>
<evidence type="ECO:0000313" key="3">
    <source>
        <dbReference type="Proteomes" id="UP001597119"/>
    </source>
</evidence>
<feature type="transmembrane region" description="Helical" evidence="1">
    <location>
        <begin position="118"/>
        <end position="136"/>
    </location>
</feature>
<sequence>MPVSLGYWMYDHRVLYYLALLLPLAIPLFIRYVSDLEAFVAIILVVLSLIYSAHLVVYDLVFYTGYVTLINFLLALGLLRARFSHQLWDLITLALSMYAIVGVTVLEIPSNDLIEVGSRNVMVTILFFFASMGHLYRVSDGIESELLAVTSGGTTIIAILMVGGRTGVAIGIGLLTIYLVHFLSHTGASFTMLSVAGTIALIATLSGLILASNVHILSIERLLNRGLETPRWRTWSTGIRQLSAKSWLIGGPPGWPRRETGMLFHNSFLRALMVYGVAGFIGLSAGVLYLLYKYARTDASLTFLVFLLGFRITFDSHFIAPYLGILVFLLFIFPKFD</sequence>
<organism evidence="2 3">
    <name type="scientific">Halorientalis brevis</name>
    <dbReference type="NCBI Taxonomy" id="1126241"/>
    <lineage>
        <taxon>Archaea</taxon>
        <taxon>Methanobacteriati</taxon>
        <taxon>Methanobacteriota</taxon>
        <taxon>Stenosarchaea group</taxon>
        <taxon>Halobacteria</taxon>
        <taxon>Halobacteriales</taxon>
        <taxon>Haloarculaceae</taxon>
        <taxon>Halorientalis</taxon>
    </lineage>
</organism>
<evidence type="ECO:0008006" key="4">
    <source>
        <dbReference type="Google" id="ProtNLM"/>
    </source>
</evidence>
<comment type="caution">
    <text evidence="2">The sequence shown here is derived from an EMBL/GenBank/DDBJ whole genome shotgun (WGS) entry which is preliminary data.</text>
</comment>
<feature type="transmembrane region" description="Helical" evidence="1">
    <location>
        <begin position="156"/>
        <end position="180"/>
    </location>
</feature>
<keyword evidence="1" id="KW-1133">Transmembrane helix</keyword>
<keyword evidence="1" id="KW-0472">Membrane</keyword>
<gene>
    <name evidence="2" type="ORF">ACFR9U_02765</name>
</gene>
<keyword evidence="3" id="KW-1185">Reference proteome</keyword>
<proteinExistence type="predicted"/>
<evidence type="ECO:0000256" key="1">
    <source>
        <dbReference type="SAM" id="Phobius"/>
    </source>
</evidence>
<reference evidence="2 3" key="1">
    <citation type="journal article" date="2019" name="Int. J. Syst. Evol. Microbiol.">
        <title>The Global Catalogue of Microorganisms (GCM) 10K type strain sequencing project: providing services to taxonomists for standard genome sequencing and annotation.</title>
        <authorList>
            <consortium name="The Broad Institute Genomics Platform"/>
            <consortium name="The Broad Institute Genome Sequencing Center for Infectious Disease"/>
            <person name="Wu L."/>
            <person name="Ma J."/>
        </authorList>
    </citation>
    <scope>NUCLEOTIDE SEQUENCE [LARGE SCALE GENOMIC DNA]</scope>
    <source>
        <strain evidence="2 3">CGMCC 1.12125</strain>
    </source>
</reference>
<name>A0ABD6C785_9EURY</name>
<feature type="transmembrane region" description="Helical" evidence="1">
    <location>
        <begin position="192"/>
        <end position="211"/>
    </location>
</feature>
<feature type="transmembrane region" description="Helical" evidence="1">
    <location>
        <begin position="87"/>
        <end position="106"/>
    </location>
</feature>
<feature type="transmembrane region" description="Helical" evidence="1">
    <location>
        <begin position="312"/>
        <end position="333"/>
    </location>
</feature>
<feature type="transmembrane region" description="Helical" evidence="1">
    <location>
        <begin position="63"/>
        <end position="80"/>
    </location>
</feature>
<dbReference type="RefSeq" id="WP_379813721.1">
    <property type="nucleotide sequence ID" value="NZ_JBHUDJ010000001.1"/>
</dbReference>
<dbReference type="Proteomes" id="UP001597119">
    <property type="component" value="Unassembled WGS sequence"/>
</dbReference>
<protein>
    <recommendedName>
        <fullName evidence="4">O-antigen ligase domain-containing protein</fullName>
    </recommendedName>
</protein>
<keyword evidence="1" id="KW-0812">Transmembrane</keyword>
<feature type="transmembrane region" description="Helical" evidence="1">
    <location>
        <begin position="14"/>
        <end position="33"/>
    </location>
</feature>
<accession>A0ABD6C785</accession>
<feature type="transmembrane region" description="Helical" evidence="1">
    <location>
        <begin position="272"/>
        <end position="292"/>
    </location>
</feature>